<dbReference type="AlphaFoldDB" id="A0AAN7E063"/>
<accession>A0AAN7E063</accession>
<evidence type="ECO:0000256" key="1">
    <source>
        <dbReference type="ARBA" id="ARBA00010396"/>
    </source>
</evidence>
<dbReference type="PANTHER" id="PTHR11265:SF0">
    <property type="entry name" value="12S RRNA N4-METHYLCYTIDINE METHYLTRANSFERASE"/>
    <property type="match status" value="1"/>
</dbReference>
<dbReference type="Gene3D" id="3.40.50.150">
    <property type="entry name" value="Vaccinia Virus protein VP39"/>
    <property type="match status" value="1"/>
</dbReference>
<sequence>MAKSSCISTAKLFFLSSLSSSFRLRYLTTATTRTSLSFTITCSRNITTRASKSNKKKQKAKVVVTAASKNSVAVKEKRRTRSDKALDEHAIQSYVGDGGAAAPHIPVMLGEVVDVFSSKPLRSFVDCTVGAAGHSSAIIQAHPELKLYFGMDVDPVAYEKARARIDAILNGDSCHPTSDLKTHTILKNFRHIKSVLSEVDKKLLDTGVDGILMDLGMSSMQVNDPQRGFSVLGNGPLDMRMDPQASLRAEDILNSWPDTEVGRILREYGEESNWRSLQNKIVKTRLRGGLHTTGEVADLIRNATPGTRGGRQGWIKTATRVFQALRIAVNDELKTLEDSLYSCFDCLAPGGRLAVISFHSLEDRIVKQTFLDIINSNEDDGDEEGRQRSELRKIRNDNGENEPWIKQMIQGYRGAILTKRPITPSEEEERLNRRCRSAKLRVIQKVETE</sequence>
<keyword evidence="4" id="KW-0949">S-adenosyl-L-methionine</keyword>
<evidence type="ECO:0000256" key="2">
    <source>
        <dbReference type="ARBA" id="ARBA00022603"/>
    </source>
</evidence>
<feature type="region of interest" description="Disordered" evidence="5">
    <location>
        <begin position="376"/>
        <end position="395"/>
    </location>
</feature>
<organism evidence="6 7">
    <name type="scientific">Quercus rubra</name>
    <name type="common">Northern red oak</name>
    <name type="synonym">Quercus borealis</name>
    <dbReference type="NCBI Taxonomy" id="3512"/>
    <lineage>
        <taxon>Eukaryota</taxon>
        <taxon>Viridiplantae</taxon>
        <taxon>Streptophyta</taxon>
        <taxon>Embryophyta</taxon>
        <taxon>Tracheophyta</taxon>
        <taxon>Spermatophyta</taxon>
        <taxon>Magnoliopsida</taxon>
        <taxon>eudicotyledons</taxon>
        <taxon>Gunneridae</taxon>
        <taxon>Pentapetalae</taxon>
        <taxon>rosids</taxon>
        <taxon>fabids</taxon>
        <taxon>Fagales</taxon>
        <taxon>Fagaceae</taxon>
        <taxon>Quercus</taxon>
    </lineage>
</organism>
<dbReference type="SUPFAM" id="SSF81799">
    <property type="entry name" value="Putative methyltransferase TM0872, insert domain"/>
    <property type="match status" value="1"/>
</dbReference>
<name>A0AAN7E063_QUERU</name>
<dbReference type="FunFam" id="1.10.150.170:FF:000004">
    <property type="entry name" value="Ribosomal RNA small subunit methyltransferase H"/>
    <property type="match status" value="1"/>
</dbReference>
<keyword evidence="2" id="KW-0489">Methyltransferase</keyword>
<dbReference type="InterPro" id="IPR002903">
    <property type="entry name" value="RsmH"/>
</dbReference>
<evidence type="ECO:0000313" key="7">
    <source>
        <dbReference type="Proteomes" id="UP001324115"/>
    </source>
</evidence>
<dbReference type="GO" id="GO:0071424">
    <property type="term" value="F:rRNA (cytosine-N4-)-methyltransferase activity"/>
    <property type="evidence" value="ECO:0007669"/>
    <property type="project" value="TreeGrafter"/>
</dbReference>
<comment type="caution">
    <text evidence="6">The sequence shown here is derived from an EMBL/GenBank/DDBJ whole genome shotgun (WGS) entry which is preliminary data.</text>
</comment>
<dbReference type="SUPFAM" id="SSF53335">
    <property type="entry name" value="S-adenosyl-L-methionine-dependent methyltransferases"/>
    <property type="match status" value="1"/>
</dbReference>
<evidence type="ECO:0008006" key="8">
    <source>
        <dbReference type="Google" id="ProtNLM"/>
    </source>
</evidence>
<feature type="compositionally biased region" description="Basic and acidic residues" evidence="5">
    <location>
        <begin position="384"/>
        <end position="395"/>
    </location>
</feature>
<dbReference type="Gene3D" id="1.10.150.170">
    <property type="entry name" value="Putative methyltransferase TM0872, insert domain"/>
    <property type="match status" value="1"/>
</dbReference>
<dbReference type="Proteomes" id="UP001324115">
    <property type="component" value="Unassembled WGS sequence"/>
</dbReference>
<dbReference type="InterPro" id="IPR029063">
    <property type="entry name" value="SAM-dependent_MTases_sf"/>
</dbReference>
<evidence type="ECO:0000313" key="6">
    <source>
        <dbReference type="EMBL" id="KAK4558707.1"/>
    </source>
</evidence>
<proteinExistence type="inferred from homology"/>
<evidence type="ECO:0000256" key="3">
    <source>
        <dbReference type="ARBA" id="ARBA00022679"/>
    </source>
</evidence>
<keyword evidence="7" id="KW-1185">Reference proteome</keyword>
<reference evidence="6 7" key="1">
    <citation type="journal article" date="2023" name="G3 (Bethesda)">
        <title>A haplotype-resolved chromosome-scale genome for Quercus rubra L. provides insights into the genetics of adaptive traits for red oak species.</title>
        <authorList>
            <person name="Kapoor B."/>
            <person name="Jenkins J."/>
            <person name="Schmutz J."/>
            <person name="Zhebentyayeva T."/>
            <person name="Kuelheim C."/>
            <person name="Coggeshall M."/>
            <person name="Heim C."/>
            <person name="Lasky J.R."/>
            <person name="Leites L."/>
            <person name="Islam-Faridi N."/>
            <person name="Romero-Severson J."/>
            <person name="DeLeo V.L."/>
            <person name="Lucas S.M."/>
            <person name="Lazic D."/>
            <person name="Gailing O."/>
            <person name="Carlson J."/>
            <person name="Staton M."/>
        </authorList>
    </citation>
    <scope>NUCLEOTIDE SEQUENCE [LARGE SCALE GENOMIC DNA]</scope>
    <source>
        <strain evidence="6">Pseudo-F2</strain>
    </source>
</reference>
<evidence type="ECO:0000256" key="4">
    <source>
        <dbReference type="ARBA" id="ARBA00022691"/>
    </source>
</evidence>
<dbReference type="HAMAP" id="MF_01007">
    <property type="entry name" value="16SrRNA_methyltr_H"/>
    <property type="match status" value="1"/>
</dbReference>
<dbReference type="EMBL" id="JAXUIC010000012">
    <property type="protein sequence ID" value="KAK4558707.1"/>
    <property type="molecule type" value="Genomic_DNA"/>
</dbReference>
<keyword evidence="3" id="KW-0808">Transferase</keyword>
<dbReference type="NCBIfam" id="TIGR00006">
    <property type="entry name" value="16S rRNA (cytosine(1402)-N(4))-methyltransferase RsmH"/>
    <property type="match status" value="1"/>
</dbReference>
<dbReference type="Pfam" id="PF01795">
    <property type="entry name" value="Methyltransf_5"/>
    <property type="match status" value="1"/>
</dbReference>
<dbReference type="GO" id="GO:0070475">
    <property type="term" value="P:rRNA base methylation"/>
    <property type="evidence" value="ECO:0007669"/>
    <property type="project" value="TreeGrafter"/>
</dbReference>
<dbReference type="InterPro" id="IPR023397">
    <property type="entry name" value="SAM-dep_MeTrfase_MraW_recog"/>
</dbReference>
<protein>
    <recommendedName>
        <fullName evidence="8">MraW methylase family protein</fullName>
    </recommendedName>
</protein>
<comment type="similarity">
    <text evidence="1">Belongs to the methyltransferase superfamily. RsmH family.</text>
</comment>
<evidence type="ECO:0000256" key="5">
    <source>
        <dbReference type="SAM" id="MobiDB-lite"/>
    </source>
</evidence>
<gene>
    <name evidence="6" type="ORF">RGQ29_008121</name>
</gene>
<dbReference type="PANTHER" id="PTHR11265">
    <property type="entry name" value="S-ADENOSYL-METHYLTRANSFERASE MRAW"/>
    <property type="match status" value="1"/>
</dbReference>